<organism evidence="2 3">
    <name type="scientific">Mucor lusitanicus CBS 277.49</name>
    <dbReference type="NCBI Taxonomy" id="747725"/>
    <lineage>
        <taxon>Eukaryota</taxon>
        <taxon>Fungi</taxon>
        <taxon>Fungi incertae sedis</taxon>
        <taxon>Mucoromycota</taxon>
        <taxon>Mucoromycotina</taxon>
        <taxon>Mucoromycetes</taxon>
        <taxon>Mucorales</taxon>
        <taxon>Mucorineae</taxon>
        <taxon>Mucoraceae</taxon>
        <taxon>Mucor</taxon>
    </lineage>
</organism>
<dbReference type="InterPro" id="IPR014756">
    <property type="entry name" value="Ig_E-set"/>
</dbReference>
<evidence type="ECO:0000313" key="2">
    <source>
        <dbReference type="EMBL" id="OAD06355.1"/>
    </source>
</evidence>
<dbReference type="PANTHER" id="PTHR11188:SF17">
    <property type="entry name" value="FI21816P1"/>
    <property type="match status" value="1"/>
</dbReference>
<evidence type="ECO:0000259" key="1">
    <source>
        <dbReference type="SMART" id="SM01017"/>
    </source>
</evidence>
<dbReference type="Pfam" id="PF00339">
    <property type="entry name" value="Arrestin_N"/>
    <property type="match status" value="1"/>
</dbReference>
<dbReference type="OrthoDB" id="2333384at2759"/>
<dbReference type="EMBL" id="AMYB01000002">
    <property type="protein sequence ID" value="OAD06355.1"/>
    <property type="molecule type" value="Genomic_DNA"/>
</dbReference>
<accession>A0A168NJI1</accession>
<comment type="caution">
    <text evidence="2">The sequence shown here is derived from an EMBL/GenBank/DDBJ whole genome shotgun (WGS) entry which is preliminary data.</text>
</comment>
<dbReference type="GO" id="GO:0070086">
    <property type="term" value="P:ubiquitin-dependent endocytosis"/>
    <property type="evidence" value="ECO:0007669"/>
    <property type="project" value="TreeGrafter"/>
</dbReference>
<evidence type="ECO:0000313" key="3">
    <source>
        <dbReference type="Proteomes" id="UP000077051"/>
    </source>
</evidence>
<dbReference type="GO" id="GO:0005886">
    <property type="term" value="C:plasma membrane"/>
    <property type="evidence" value="ECO:0007669"/>
    <property type="project" value="TreeGrafter"/>
</dbReference>
<dbReference type="AlphaFoldDB" id="A0A168NJI1"/>
<reference evidence="2 3" key="1">
    <citation type="submission" date="2015-06" db="EMBL/GenBank/DDBJ databases">
        <title>Expansion of signal transduction pathways in fungi by whole-genome duplication.</title>
        <authorList>
            <consortium name="DOE Joint Genome Institute"/>
            <person name="Corrochano L.M."/>
            <person name="Kuo A."/>
            <person name="Marcet-Houben M."/>
            <person name="Polaino S."/>
            <person name="Salamov A."/>
            <person name="Villalobos J.M."/>
            <person name="Alvarez M.I."/>
            <person name="Avalos J."/>
            <person name="Benito E.P."/>
            <person name="Benoit I."/>
            <person name="Burger G."/>
            <person name="Camino L.P."/>
            <person name="Canovas D."/>
            <person name="Cerda-Olmedo E."/>
            <person name="Cheng J.-F."/>
            <person name="Dominguez A."/>
            <person name="Elias M."/>
            <person name="Eslava A.P."/>
            <person name="Glaser F."/>
            <person name="Grimwood J."/>
            <person name="Gutierrez G."/>
            <person name="Heitman J."/>
            <person name="Henrissat B."/>
            <person name="Iturriaga E.A."/>
            <person name="Lang B.F."/>
            <person name="Lavin J.L."/>
            <person name="Lee S."/>
            <person name="Li W."/>
            <person name="Lindquist E."/>
            <person name="Lopez-Garcia S."/>
            <person name="Luque E.M."/>
            <person name="Marcos A.T."/>
            <person name="Martin J."/>
            <person name="Mccluskey K."/>
            <person name="Medina H.R."/>
            <person name="Miralles-Duran A."/>
            <person name="Miyazaki A."/>
            <person name="Munoz-Torres E."/>
            <person name="Oguiza J.A."/>
            <person name="Ohm R."/>
            <person name="Olmedo M."/>
            <person name="Orejas M."/>
            <person name="Ortiz-Castellanos L."/>
            <person name="Pisabarro A.G."/>
            <person name="Rodriguez-Romero J."/>
            <person name="Ruiz-Herrera J."/>
            <person name="Ruiz-Vazquez R."/>
            <person name="Sanz C."/>
            <person name="Schackwitz W."/>
            <person name="Schmutz J."/>
            <person name="Shahriari M."/>
            <person name="Shelest E."/>
            <person name="Silva-Franco F."/>
            <person name="Soanes D."/>
            <person name="Syed K."/>
            <person name="Tagua V.G."/>
            <person name="Talbot N.J."/>
            <person name="Thon M."/>
            <person name="De Vries R.P."/>
            <person name="Wiebenga A."/>
            <person name="Yadav J.S."/>
            <person name="Braun E.L."/>
            <person name="Baker S."/>
            <person name="Garre V."/>
            <person name="Horwitz B."/>
            <person name="Torres-Martinez S."/>
            <person name="Idnurm A."/>
            <person name="Herrera-Estrella A."/>
            <person name="Gabaldon T."/>
            <person name="Grigoriev I.V."/>
        </authorList>
    </citation>
    <scope>NUCLEOTIDE SEQUENCE [LARGE SCALE GENOMIC DNA]</scope>
    <source>
        <strain evidence="2 3">CBS 277.49</strain>
    </source>
</reference>
<protein>
    <recommendedName>
        <fullName evidence="1">Arrestin C-terminal-like domain-containing protein</fullName>
    </recommendedName>
</protein>
<dbReference type="InterPro" id="IPR014752">
    <property type="entry name" value="Arrestin-like_C"/>
</dbReference>
<dbReference type="Pfam" id="PF02752">
    <property type="entry name" value="Arrestin_C"/>
    <property type="match status" value="1"/>
</dbReference>
<dbReference type="Gene3D" id="2.60.40.640">
    <property type="match status" value="2"/>
</dbReference>
<dbReference type="VEuPathDB" id="FungiDB:MUCCIDRAFT_182985"/>
<keyword evidence="3" id="KW-1185">Reference proteome</keyword>
<gene>
    <name evidence="2" type="ORF">MUCCIDRAFT_182985</name>
</gene>
<dbReference type="GO" id="GO:0031625">
    <property type="term" value="F:ubiquitin protein ligase binding"/>
    <property type="evidence" value="ECO:0007669"/>
    <property type="project" value="TreeGrafter"/>
</dbReference>
<proteinExistence type="predicted"/>
<dbReference type="GO" id="GO:0005829">
    <property type="term" value="C:cytosol"/>
    <property type="evidence" value="ECO:0007669"/>
    <property type="project" value="TreeGrafter"/>
</dbReference>
<sequence length="475" mass="52458">MVSAIRHKTSELQIDLENEEIILLGHSSESAGKLLRGTVTLHLTEPMKIKSVTLLFVGKMKVSWSEGIGHHQHYHKQEKDIIEHRWQFVPIMDQAHKKAYTLGAGQHKWDFELLLPGDLPQSLQAEGGQVIYRLKAVVERTAFLQNIVKKQPVQIVRCMLPSEFELIQTLEIHNTWAEKMMYDILIPSKVYARGQLIPITFHITPIATKLRVRSLTGTLKEYCTYTANECSKTDTRIIKLQRVEDPFPANPPASSSPVSWTKVLQLDIPPMSSQLAFCDADNEMIRIRHKLKFIICLVNADGHLSELRCSVPVLIISSISRQTELNTLPAYDQSWRTVLCMESPLVTPHTEHPSAMATTSASSSSTPAAAAAATEAAAATISTEPIAMATPSAASAAMAMPCDTVAASPSGDPLWWHGANLSRVPSYRTAAQQESAPFSTSLPSYDQLSVSPRHAAMFEQLSITPSNRQTPPPTS</sequence>
<dbReference type="InterPro" id="IPR050357">
    <property type="entry name" value="Arrestin_domain-protein"/>
</dbReference>
<dbReference type="SMART" id="SM01017">
    <property type="entry name" value="Arrestin_C"/>
    <property type="match status" value="1"/>
</dbReference>
<name>A0A168NJI1_MUCCL</name>
<dbReference type="InterPro" id="IPR011022">
    <property type="entry name" value="Arrestin_C-like"/>
</dbReference>
<dbReference type="InterPro" id="IPR011021">
    <property type="entry name" value="Arrestin-like_N"/>
</dbReference>
<dbReference type="GO" id="GO:0030674">
    <property type="term" value="F:protein-macromolecule adaptor activity"/>
    <property type="evidence" value="ECO:0007669"/>
    <property type="project" value="TreeGrafter"/>
</dbReference>
<dbReference type="Proteomes" id="UP000077051">
    <property type="component" value="Unassembled WGS sequence"/>
</dbReference>
<dbReference type="STRING" id="747725.A0A168NJI1"/>
<dbReference type="SUPFAM" id="SSF81296">
    <property type="entry name" value="E set domains"/>
    <property type="match status" value="1"/>
</dbReference>
<dbReference type="PANTHER" id="PTHR11188">
    <property type="entry name" value="ARRESTIN DOMAIN CONTAINING PROTEIN"/>
    <property type="match status" value="1"/>
</dbReference>
<feature type="domain" description="Arrestin C-terminal-like" evidence="1">
    <location>
        <begin position="176"/>
        <end position="320"/>
    </location>
</feature>